<evidence type="ECO:0008006" key="3">
    <source>
        <dbReference type="Google" id="ProtNLM"/>
    </source>
</evidence>
<proteinExistence type="predicted"/>
<dbReference type="EMBL" id="KZ857383">
    <property type="protein sequence ID" value="RDX54929.1"/>
    <property type="molecule type" value="Genomic_DNA"/>
</dbReference>
<keyword evidence="2" id="KW-1185">Reference proteome</keyword>
<accession>A0A371DQW5</accession>
<evidence type="ECO:0000313" key="1">
    <source>
        <dbReference type="EMBL" id="RDX54929.1"/>
    </source>
</evidence>
<evidence type="ECO:0000313" key="2">
    <source>
        <dbReference type="Proteomes" id="UP000256964"/>
    </source>
</evidence>
<organism evidence="1 2">
    <name type="scientific">Lentinus brumalis</name>
    <dbReference type="NCBI Taxonomy" id="2498619"/>
    <lineage>
        <taxon>Eukaryota</taxon>
        <taxon>Fungi</taxon>
        <taxon>Dikarya</taxon>
        <taxon>Basidiomycota</taxon>
        <taxon>Agaricomycotina</taxon>
        <taxon>Agaricomycetes</taxon>
        <taxon>Polyporales</taxon>
        <taxon>Polyporaceae</taxon>
        <taxon>Lentinus</taxon>
    </lineage>
</organism>
<dbReference type="AlphaFoldDB" id="A0A371DQW5"/>
<dbReference type="Proteomes" id="UP000256964">
    <property type="component" value="Unassembled WGS sequence"/>
</dbReference>
<reference evidence="1 2" key="1">
    <citation type="journal article" date="2018" name="Biotechnol. Biofuels">
        <title>Integrative visual omics of the white-rot fungus Polyporus brumalis exposes the biotechnological potential of its oxidative enzymes for delignifying raw plant biomass.</title>
        <authorList>
            <person name="Miyauchi S."/>
            <person name="Rancon A."/>
            <person name="Drula E."/>
            <person name="Hage H."/>
            <person name="Chaduli D."/>
            <person name="Favel A."/>
            <person name="Grisel S."/>
            <person name="Henrissat B."/>
            <person name="Herpoel-Gimbert I."/>
            <person name="Ruiz-Duenas F.J."/>
            <person name="Chevret D."/>
            <person name="Hainaut M."/>
            <person name="Lin J."/>
            <person name="Wang M."/>
            <person name="Pangilinan J."/>
            <person name="Lipzen A."/>
            <person name="Lesage-Meessen L."/>
            <person name="Navarro D."/>
            <person name="Riley R."/>
            <person name="Grigoriev I.V."/>
            <person name="Zhou S."/>
            <person name="Raouche S."/>
            <person name="Rosso M.N."/>
        </authorList>
    </citation>
    <scope>NUCLEOTIDE SEQUENCE [LARGE SCALE GENOMIC DNA]</scope>
    <source>
        <strain evidence="1 2">BRFM 1820</strain>
    </source>
</reference>
<protein>
    <recommendedName>
        <fullName evidence="3">F-box domain-containing protein</fullName>
    </recommendedName>
</protein>
<sequence>MLGHKPSLLHLPLEIIVKILLELDVCRFLSDSVTGEHSIQYKIELANACMVDGPDRHTSVPERLERLRAYRCARLENPVWVRAPDTDPLKHCSLFSAAAGLLTFHNCTTELEDLFFWRAPSSTRGVPSTIEALTGRRHYGGLLSVEVDLPQDLVVVTEGLAAAQVLAILTLAEHFSPARYSAHPSGASCS</sequence>
<name>A0A371DQW5_9APHY</name>
<gene>
    <name evidence="1" type="ORF">OH76DRAFT_850773</name>
</gene>